<feature type="compositionally biased region" description="Basic and acidic residues" evidence="1">
    <location>
        <begin position="405"/>
        <end position="418"/>
    </location>
</feature>
<name>A0AAW0IU18_QUESU</name>
<comment type="caution">
    <text evidence="2">The sequence shown here is derived from an EMBL/GenBank/DDBJ whole genome shotgun (WGS) entry which is preliminary data.</text>
</comment>
<evidence type="ECO:0008006" key="4">
    <source>
        <dbReference type="Google" id="ProtNLM"/>
    </source>
</evidence>
<keyword evidence="3" id="KW-1185">Reference proteome</keyword>
<feature type="compositionally biased region" description="Acidic residues" evidence="1">
    <location>
        <begin position="122"/>
        <end position="155"/>
    </location>
</feature>
<accession>A0AAW0IU18</accession>
<dbReference type="Proteomes" id="UP000237347">
    <property type="component" value="Unassembled WGS sequence"/>
</dbReference>
<reference evidence="2 3" key="1">
    <citation type="journal article" date="2018" name="Sci. Data">
        <title>The draft genome sequence of cork oak.</title>
        <authorList>
            <person name="Ramos A.M."/>
            <person name="Usie A."/>
            <person name="Barbosa P."/>
            <person name="Barros P.M."/>
            <person name="Capote T."/>
            <person name="Chaves I."/>
            <person name="Simoes F."/>
            <person name="Abreu I."/>
            <person name="Carrasquinho I."/>
            <person name="Faro C."/>
            <person name="Guimaraes J.B."/>
            <person name="Mendonca D."/>
            <person name="Nobrega F."/>
            <person name="Rodrigues L."/>
            <person name="Saibo N.J.M."/>
            <person name="Varela M.C."/>
            <person name="Egas C."/>
            <person name="Matos J."/>
            <person name="Miguel C.M."/>
            <person name="Oliveira M.M."/>
            <person name="Ricardo C.P."/>
            <person name="Goncalves S."/>
        </authorList>
    </citation>
    <scope>NUCLEOTIDE SEQUENCE [LARGE SCALE GENOMIC DNA]</scope>
    <source>
        <strain evidence="3">cv. HL8</strain>
    </source>
</reference>
<dbReference type="AlphaFoldDB" id="A0AAW0IU18"/>
<feature type="region of interest" description="Disordered" evidence="1">
    <location>
        <begin position="122"/>
        <end position="156"/>
    </location>
</feature>
<gene>
    <name evidence="2" type="ORF">CFP56_041806</name>
</gene>
<evidence type="ECO:0000313" key="2">
    <source>
        <dbReference type="EMBL" id="KAK7818119.1"/>
    </source>
</evidence>
<feature type="compositionally biased region" description="Low complexity" evidence="1">
    <location>
        <begin position="388"/>
        <end position="403"/>
    </location>
</feature>
<sequence length="418" mass="47539">MTGKSNVNWLVRHAQYYRLWNTRTEHVVRDEHFELDVDYAIWYQQNGHLFMTPEAAAHVYQQTEINNMLNLVVANQQRNDLTAEQVLTPIVEGLTRVKLSIEQNISSVPTQRVTHFCEEEASIIDSEEDASNEDSGEDVEDAEDMEVSLDDESDEWGNYQTDVDIRTQPRRMGKSPVQARRFPFQCHPHPVTYQQVLVEDDHGVNGIFNMLDRQYGFVGAELYVGVKLIRSHRDVFPIQYANEGLSVSFSYSHGAHFHNPYATHIGHYFEDAVHSPINIGGVDYHASYTHVAIEDQHVPYQSMNTSDVDYANPTEHVTQETTNDPNDTHRIATTIENAVHTLSERMRAMDNNDQLDDDEVLDDIGDEQEPLNEAKQPSFTPCSSAVCSTLQSSTSNNSSSPVSRFRTDTTVESKMARI</sequence>
<proteinExistence type="predicted"/>
<evidence type="ECO:0000313" key="3">
    <source>
        <dbReference type="Proteomes" id="UP000237347"/>
    </source>
</evidence>
<organism evidence="2 3">
    <name type="scientific">Quercus suber</name>
    <name type="common">Cork oak</name>
    <dbReference type="NCBI Taxonomy" id="58331"/>
    <lineage>
        <taxon>Eukaryota</taxon>
        <taxon>Viridiplantae</taxon>
        <taxon>Streptophyta</taxon>
        <taxon>Embryophyta</taxon>
        <taxon>Tracheophyta</taxon>
        <taxon>Spermatophyta</taxon>
        <taxon>Magnoliopsida</taxon>
        <taxon>eudicotyledons</taxon>
        <taxon>Gunneridae</taxon>
        <taxon>Pentapetalae</taxon>
        <taxon>rosids</taxon>
        <taxon>fabids</taxon>
        <taxon>Fagales</taxon>
        <taxon>Fagaceae</taxon>
        <taxon>Quercus</taxon>
    </lineage>
</organism>
<feature type="region of interest" description="Disordered" evidence="1">
    <location>
        <begin position="388"/>
        <end position="418"/>
    </location>
</feature>
<dbReference type="EMBL" id="PKMF04000844">
    <property type="protein sequence ID" value="KAK7818119.1"/>
    <property type="molecule type" value="Genomic_DNA"/>
</dbReference>
<protein>
    <recommendedName>
        <fullName evidence="4">Polyprotein</fullName>
    </recommendedName>
</protein>
<evidence type="ECO:0000256" key="1">
    <source>
        <dbReference type="SAM" id="MobiDB-lite"/>
    </source>
</evidence>